<proteinExistence type="predicted"/>
<reference evidence="1 2" key="1">
    <citation type="submission" date="2020-06" db="EMBL/GenBank/DDBJ databases">
        <title>Transcriptomic and genomic resources for Thalictrum thalictroides and T. hernandezii: Facilitating candidate gene discovery in an emerging model plant lineage.</title>
        <authorList>
            <person name="Arias T."/>
            <person name="Riano-Pachon D.M."/>
            <person name="Di Stilio V.S."/>
        </authorList>
    </citation>
    <scope>NUCLEOTIDE SEQUENCE [LARGE SCALE GENOMIC DNA]</scope>
    <source>
        <strain evidence="2">cv. WT478/WT964</strain>
        <tissue evidence="1">Leaves</tissue>
    </source>
</reference>
<accession>A0A7J6V8X3</accession>
<name>A0A7J6V8X3_THATH</name>
<dbReference type="EMBL" id="JABWDY010037135">
    <property type="protein sequence ID" value="KAF5180635.1"/>
    <property type="molecule type" value="Genomic_DNA"/>
</dbReference>
<gene>
    <name evidence="1" type="ORF">FRX31_029778</name>
</gene>
<sequence>MERNCKISWRETAKFLRKKNVPGNKFEYSNNPKLKHRVSDAAILRDCVTWAQQIILTPEYKIEIQV</sequence>
<organism evidence="1 2">
    <name type="scientific">Thalictrum thalictroides</name>
    <name type="common">Rue-anemone</name>
    <name type="synonym">Anemone thalictroides</name>
    <dbReference type="NCBI Taxonomy" id="46969"/>
    <lineage>
        <taxon>Eukaryota</taxon>
        <taxon>Viridiplantae</taxon>
        <taxon>Streptophyta</taxon>
        <taxon>Embryophyta</taxon>
        <taxon>Tracheophyta</taxon>
        <taxon>Spermatophyta</taxon>
        <taxon>Magnoliopsida</taxon>
        <taxon>Ranunculales</taxon>
        <taxon>Ranunculaceae</taxon>
        <taxon>Thalictroideae</taxon>
        <taxon>Thalictrum</taxon>
    </lineage>
</organism>
<evidence type="ECO:0000313" key="2">
    <source>
        <dbReference type="Proteomes" id="UP000554482"/>
    </source>
</evidence>
<protein>
    <submittedName>
        <fullName evidence="1">Uncharacterized protein</fullName>
    </submittedName>
</protein>
<evidence type="ECO:0000313" key="1">
    <source>
        <dbReference type="EMBL" id="KAF5180635.1"/>
    </source>
</evidence>
<keyword evidence="2" id="KW-1185">Reference proteome</keyword>
<dbReference type="Proteomes" id="UP000554482">
    <property type="component" value="Unassembled WGS sequence"/>
</dbReference>
<dbReference type="AlphaFoldDB" id="A0A7J6V8X3"/>
<comment type="caution">
    <text evidence="1">The sequence shown here is derived from an EMBL/GenBank/DDBJ whole genome shotgun (WGS) entry which is preliminary data.</text>
</comment>